<dbReference type="InterPro" id="IPR046626">
    <property type="entry name" value="DUF6738"/>
</dbReference>
<protein>
    <recommendedName>
        <fullName evidence="1">DUF6738 domain-containing protein</fullName>
    </recommendedName>
</protein>
<evidence type="ECO:0000259" key="1">
    <source>
        <dbReference type="Pfam" id="PF20523"/>
    </source>
</evidence>
<sequence length="60" mass="6946">MTRSNPSKLYPYDLEIDKTFHRLIRSLRNSEVANNSHNDNMADNIKILKELATPDIICQS</sequence>
<gene>
    <name evidence="2" type="ORF">CR513_01754</name>
</gene>
<evidence type="ECO:0000313" key="2">
    <source>
        <dbReference type="EMBL" id="RDY13352.1"/>
    </source>
</evidence>
<feature type="non-terminal residue" evidence="2">
    <location>
        <position position="1"/>
    </location>
</feature>
<dbReference type="AlphaFoldDB" id="A0A371IE78"/>
<comment type="caution">
    <text evidence="2">The sequence shown here is derived from an EMBL/GenBank/DDBJ whole genome shotgun (WGS) entry which is preliminary data.</text>
</comment>
<accession>A0A371IE78</accession>
<evidence type="ECO:0000313" key="3">
    <source>
        <dbReference type="Proteomes" id="UP000257109"/>
    </source>
</evidence>
<dbReference type="Proteomes" id="UP000257109">
    <property type="component" value="Unassembled WGS sequence"/>
</dbReference>
<keyword evidence="3" id="KW-1185">Reference proteome</keyword>
<feature type="non-terminal residue" evidence="2">
    <location>
        <position position="60"/>
    </location>
</feature>
<name>A0A371IE78_MUCPR</name>
<organism evidence="2 3">
    <name type="scientific">Mucuna pruriens</name>
    <name type="common">Velvet bean</name>
    <name type="synonym">Dolichos pruriens</name>
    <dbReference type="NCBI Taxonomy" id="157652"/>
    <lineage>
        <taxon>Eukaryota</taxon>
        <taxon>Viridiplantae</taxon>
        <taxon>Streptophyta</taxon>
        <taxon>Embryophyta</taxon>
        <taxon>Tracheophyta</taxon>
        <taxon>Spermatophyta</taxon>
        <taxon>Magnoliopsida</taxon>
        <taxon>eudicotyledons</taxon>
        <taxon>Gunneridae</taxon>
        <taxon>Pentapetalae</taxon>
        <taxon>rosids</taxon>
        <taxon>fabids</taxon>
        <taxon>Fabales</taxon>
        <taxon>Fabaceae</taxon>
        <taxon>Papilionoideae</taxon>
        <taxon>50 kb inversion clade</taxon>
        <taxon>NPAAA clade</taxon>
        <taxon>indigoferoid/millettioid clade</taxon>
        <taxon>Phaseoleae</taxon>
        <taxon>Mucuna</taxon>
    </lineage>
</organism>
<feature type="domain" description="DUF6738" evidence="1">
    <location>
        <begin position="1"/>
        <end position="45"/>
    </location>
</feature>
<dbReference type="EMBL" id="QJKJ01000293">
    <property type="protein sequence ID" value="RDY13352.1"/>
    <property type="molecule type" value="Genomic_DNA"/>
</dbReference>
<dbReference type="Pfam" id="PF20523">
    <property type="entry name" value="DUF6738"/>
    <property type="match status" value="1"/>
</dbReference>
<reference evidence="2" key="1">
    <citation type="submission" date="2018-05" db="EMBL/GenBank/DDBJ databases">
        <title>Draft genome of Mucuna pruriens seed.</title>
        <authorList>
            <person name="Nnadi N.E."/>
            <person name="Vos R."/>
            <person name="Hasami M.H."/>
            <person name="Devisetty U.K."/>
            <person name="Aguiy J.C."/>
        </authorList>
    </citation>
    <scope>NUCLEOTIDE SEQUENCE [LARGE SCALE GENOMIC DNA]</scope>
    <source>
        <strain evidence="2">JCA_2017</strain>
    </source>
</reference>
<proteinExistence type="predicted"/>